<dbReference type="GO" id="GO:0016705">
    <property type="term" value="F:oxidoreductase activity, acting on paired donors, with incorporation or reduction of molecular oxygen"/>
    <property type="evidence" value="ECO:0007669"/>
    <property type="project" value="InterPro"/>
</dbReference>
<dbReference type="GO" id="GO:0071949">
    <property type="term" value="F:FAD binding"/>
    <property type="evidence" value="ECO:0007669"/>
    <property type="project" value="InterPro"/>
</dbReference>
<evidence type="ECO:0000256" key="7">
    <source>
        <dbReference type="ARBA" id="ARBA00023033"/>
    </source>
</evidence>
<dbReference type="EMBL" id="QFNF01000006">
    <property type="protein sequence ID" value="PZO79822.1"/>
    <property type="molecule type" value="Genomic_DNA"/>
</dbReference>
<evidence type="ECO:0000313" key="9">
    <source>
        <dbReference type="EMBL" id="PZO79822.1"/>
    </source>
</evidence>
<evidence type="ECO:0000259" key="8">
    <source>
        <dbReference type="Pfam" id="PF01494"/>
    </source>
</evidence>
<dbReference type="NCBIfam" id="NF006593">
    <property type="entry name" value="PRK09126.1"/>
    <property type="match status" value="1"/>
</dbReference>
<name>A0A2W4ZGU2_9SPHN</name>
<dbReference type="Proteomes" id="UP000248614">
    <property type="component" value="Unassembled WGS sequence"/>
</dbReference>
<dbReference type="PANTHER" id="PTHR43876:SF25">
    <property type="entry name" value="MONOOXYGENASE NMA2164"/>
    <property type="match status" value="1"/>
</dbReference>
<evidence type="ECO:0000256" key="4">
    <source>
        <dbReference type="ARBA" id="ARBA00022630"/>
    </source>
</evidence>
<dbReference type="Pfam" id="PF01494">
    <property type="entry name" value="FAD_binding_3"/>
    <property type="match status" value="1"/>
</dbReference>
<accession>A0A2W4ZGU2</accession>
<dbReference type="PRINTS" id="PR00420">
    <property type="entry name" value="RNGMNOXGNASE"/>
</dbReference>
<dbReference type="InterPro" id="IPR002938">
    <property type="entry name" value="FAD-bd"/>
</dbReference>
<dbReference type="NCBIfam" id="TIGR01988">
    <property type="entry name" value="Ubi-OHases"/>
    <property type="match status" value="1"/>
</dbReference>
<protein>
    <submittedName>
        <fullName evidence="9">FAD-dependent hydroxylase</fullName>
    </submittedName>
</protein>
<comment type="similarity">
    <text evidence="3">Belongs to the UbiH/COQ6 family.</text>
</comment>
<gene>
    <name evidence="9" type="ORF">DI632_04000</name>
</gene>
<dbReference type="GO" id="GO:0006744">
    <property type="term" value="P:ubiquinone biosynthetic process"/>
    <property type="evidence" value="ECO:0007669"/>
    <property type="project" value="UniProtKB-UniPathway"/>
</dbReference>
<keyword evidence="4" id="KW-0285">Flavoprotein</keyword>
<feature type="domain" description="FAD-binding" evidence="8">
    <location>
        <begin position="2"/>
        <end position="335"/>
    </location>
</feature>
<comment type="caution">
    <text evidence="9">The sequence shown here is derived from an EMBL/GenBank/DDBJ whole genome shotgun (WGS) entry which is preliminary data.</text>
</comment>
<comment type="pathway">
    <text evidence="2">Cofactor biosynthesis; ubiquinone biosynthesis.</text>
</comment>
<dbReference type="InterPro" id="IPR036188">
    <property type="entry name" value="FAD/NAD-bd_sf"/>
</dbReference>
<organism evidence="9 10">
    <name type="scientific">Sphingomonas hengshuiensis</name>
    <dbReference type="NCBI Taxonomy" id="1609977"/>
    <lineage>
        <taxon>Bacteria</taxon>
        <taxon>Pseudomonadati</taxon>
        <taxon>Pseudomonadota</taxon>
        <taxon>Alphaproteobacteria</taxon>
        <taxon>Sphingomonadales</taxon>
        <taxon>Sphingomonadaceae</taxon>
        <taxon>Sphingomonas</taxon>
    </lineage>
</organism>
<reference evidence="9 10" key="1">
    <citation type="submission" date="2017-08" db="EMBL/GenBank/DDBJ databases">
        <title>Infants hospitalized years apart are colonized by the same room-sourced microbial strains.</title>
        <authorList>
            <person name="Brooks B."/>
            <person name="Olm M.R."/>
            <person name="Firek B.A."/>
            <person name="Baker R."/>
            <person name="Thomas B.C."/>
            <person name="Morowitz M.J."/>
            <person name="Banfield J.F."/>
        </authorList>
    </citation>
    <scope>NUCLEOTIDE SEQUENCE [LARGE SCALE GENOMIC DNA]</scope>
    <source>
        <strain evidence="9">S2_018_000_R3_110</strain>
    </source>
</reference>
<dbReference type="InterPro" id="IPR010971">
    <property type="entry name" value="UbiH/COQ6"/>
</dbReference>
<evidence type="ECO:0000256" key="2">
    <source>
        <dbReference type="ARBA" id="ARBA00004749"/>
    </source>
</evidence>
<dbReference type="PANTHER" id="PTHR43876">
    <property type="entry name" value="UBIQUINONE BIOSYNTHESIS MONOOXYGENASE COQ6, MITOCHONDRIAL"/>
    <property type="match status" value="1"/>
</dbReference>
<dbReference type="AlphaFoldDB" id="A0A2W4ZGU2"/>
<dbReference type="InterPro" id="IPR051205">
    <property type="entry name" value="UbiH/COQ6_monooxygenase"/>
</dbReference>
<dbReference type="SUPFAM" id="SSF51905">
    <property type="entry name" value="FAD/NAD(P)-binding domain"/>
    <property type="match status" value="1"/>
</dbReference>
<evidence type="ECO:0000256" key="5">
    <source>
        <dbReference type="ARBA" id="ARBA00022827"/>
    </source>
</evidence>
<evidence type="ECO:0000256" key="6">
    <source>
        <dbReference type="ARBA" id="ARBA00023002"/>
    </source>
</evidence>
<dbReference type="UniPathway" id="UPA00232"/>
<evidence type="ECO:0000313" key="10">
    <source>
        <dbReference type="Proteomes" id="UP000248614"/>
    </source>
</evidence>
<sequence length="388" mass="40386">MSDVMIVGAGPAGLAFARGLAGAGLSVAVIERQPRAALADPPDDGREIALTHRSVATLRALDAWRRIDPAVVAPLRVARVLDGASRFALAFEPGPGAQDRLGQLVANHHLRRALFAAADGQAGLTLHTGAGVAAVERDADGIAVTLADGRRVRARLLVAADARFSATRAALGIAARETRLDRTMLLVRATHDRDHGQVATEWFDYHQTVALLPLAGRCTSVVLTVRPGDAGRIAALDPAALSAELTRRTGGKLGMMRPVGAVHAYPLATVWSTHFAAPHAALIGDAAVGMHPVTAHGFNLGLRSAAALAGLVRHAAARGGDIASPRLLRRYEAGHRLAAGPLFAATAGIVRLYTDAGPVARIARPTLLRVAAGLSPLRAGVAHLLMRH</sequence>
<evidence type="ECO:0000256" key="3">
    <source>
        <dbReference type="ARBA" id="ARBA00005349"/>
    </source>
</evidence>
<comment type="cofactor">
    <cofactor evidence="1">
        <name>FAD</name>
        <dbReference type="ChEBI" id="CHEBI:57692"/>
    </cofactor>
</comment>
<proteinExistence type="inferred from homology"/>
<dbReference type="GO" id="GO:0004497">
    <property type="term" value="F:monooxygenase activity"/>
    <property type="evidence" value="ECO:0007669"/>
    <property type="project" value="UniProtKB-KW"/>
</dbReference>
<keyword evidence="5" id="KW-0274">FAD</keyword>
<evidence type="ECO:0000256" key="1">
    <source>
        <dbReference type="ARBA" id="ARBA00001974"/>
    </source>
</evidence>
<keyword evidence="7" id="KW-0503">Monooxygenase</keyword>
<keyword evidence="6" id="KW-0560">Oxidoreductase</keyword>
<dbReference type="Gene3D" id="3.50.50.60">
    <property type="entry name" value="FAD/NAD(P)-binding domain"/>
    <property type="match status" value="2"/>
</dbReference>